<gene>
    <name evidence="2" type="ORF">GCM10010269_66580</name>
</gene>
<organism evidence="2 3">
    <name type="scientific">Streptomyces humidus</name>
    <dbReference type="NCBI Taxonomy" id="52259"/>
    <lineage>
        <taxon>Bacteria</taxon>
        <taxon>Bacillati</taxon>
        <taxon>Actinomycetota</taxon>
        <taxon>Actinomycetes</taxon>
        <taxon>Kitasatosporales</taxon>
        <taxon>Streptomycetaceae</taxon>
        <taxon>Streptomyces</taxon>
    </lineage>
</organism>
<comment type="caution">
    <text evidence="2">The sequence shown here is derived from an EMBL/GenBank/DDBJ whole genome shotgun (WGS) entry which is preliminary data.</text>
</comment>
<dbReference type="Proteomes" id="UP000606194">
    <property type="component" value="Unassembled WGS sequence"/>
</dbReference>
<keyword evidence="3" id="KW-1185">Reference proteome</keyword>
<protein>
    <submittedName>
        <fullName evidence="2">Uncharacterized protein</fullName>
    </submittedName>
</protein>
<evidence type="ECO:0000313" key="2">
    <source>
        <dbReference type="EMBL" id="GGS18194.1"/>
    </source>
</evidence>
<feature type="region of interest" description="Disordered" evidence="1">
    <location>
        <begin position="76"/>
        <end position="110"/>
    </location>
</feature>
<dbReference type="EMBL" id="BMTL01000035">
    <property type="protein sequence ID" value="GGS18194.1"/>
    <property type="molecule type" value="Genomic_DNA"/>
</dbReference>
<evidence type="ECO:0000313" key="3">
    <source>
        <dbReference type="Proteomes" id="UP000606194"/>
    </source>
</evidence>
<reference evidence="2" key="2">
    <citation type="submission" date="2020-09" db="EMBL/GenBank/DDBJ databases">
        <authorList>
            <person name="Sun Q."/>
            <person name="Ohkuma M."/>
        </authorList>
    </citation>
    <scope>NUCLEOTIDE SEQUENCE</scope>
    <source>
        <strain evidence="2">JCM 4386</strain>
    </source>
</reference>
<proteinExistence type="predicted"/>
<dbReference type="AlphaFoldDB" id="A0A918G472"/>
<feature type="compositionally biased region" description="Basic and acidic residues" evidence="1">
    <location>
        <begin position="89"/>
        <end position="99"/>
    </location>
</feature>
<accession>A0A918G472</accession>
<reference evidence="2" key="1">
    <citation type="journal article" date="2014" name="Int. J. Syst. Evol. Microbiol.">
        <title>Complete genome sequence of Corynebacterium casei LMG S-19264T (=DSM 44701T), isolated from a smear-ripened cheese.</title>
        <authorList>
            <consortium name="US DOE Joint Genome Institute (JGI-PGF)"/>
            <person name="Walter F."/>
            <person name="Albersmeier A."/>
            <person name="Kalinowski J."/>
            <person name="Ruckert C."/>
        </authorList>
    </citation>
    <scope>NUCLEOTIDE SEQUENCE</scope>
    <source>
        <strain evidence="2">JCM 4386</strain>
    </source>
</reference>
<evidence type="ECO:0000256" key="1">
    <source>
        <dbReference type="SAM" id="MobiDB-lite"/>
    </source>
</evidence>
<name>A0A918G472_9ACTN</name>
<sequence>MCNRLRNSVAPSGRATCVTGYVTLAMLSEGATGYATGHVTHGWVQSMTRSVSQVLALERDEAPPLSVGRGLVMVGGGGSVRSRGASRAPGRDAARERPARPALFQPTVQL</sequence>